<reference evidence="10 11" key="1">
    <citation type="submission" date="2018-01" db="EMBL/GenBank/DDBJ databases">
        <title>Whole genome sequence of Azospirillum brasilense REC3 isolated from strawberry roots.</title>
        <authorList>
            <person name="Fontana C.A."/>
            <person name="Salazar S.M."/>
            <person name="Bassi D."/>
            <person name="Puglisi E."/>
            <person name="Lovaisa N.C."/>
            <person name="Toffoli L.M."/>
            <person name="Pedraza R."/>
            <person name="Cocconcelli P.S."/>
        </authorList>
    </citation>
    <scope>NUCLEOTIDE SEQUENCE [LARGE SCALE GENOMIC DNA]</scope>
    <source>
        <strain evidence="10 11">REC3</strain>
    </source>
</reference>
<keyword evidence="2" id="KW-0813">Transport</keyword>
<name>A0A2K1G726_9PROT</name>
<feature type="domain" description="Citrate transporter-like" evidence="8">
    <location>
        <begin position="35"/>
        <end position="351"/>
    </location>
</feature>
<dbReference type="InterPro" id="IPR004680">
    <property type="entry name" value="Cit_transptr-like_dom"/>
</dbReference>
<feature type="transmembrane region" description="Helical" evidence="7">
    <location>
        <begin position="6"/>
        <end position="28"/>
    </location>
</feature>
<reference evidence="9 12" key="2">
    <citation type="submission" date="2019-07" db="EMBL/GenBank/DDBJ databases">
        <title>Genome sequencing of the stress-tolerant strain Azospirillum brasilense Az19.</title>
        <authorList>
            <person name="Maroniche G.A."/>
            <person name="Garcia J.E."/>
            <person name="Pagnussat L."/>
            <person name="Amenta M."/>
            <person name="Creus C.M."/>
        </authorList>
    </citation>
    <scope>NUCLEOTIDE SEQUENCE [LARGE SCALE GENOMIC DNA]</scope>
    <source>
        <strain evidence="9 12">Az19</strain>
    </source>
</reference>
<evidence type="ECO:0000256" key="7">
    <source>
        <dbReference type="SAM" id="Phobius"/>
    </source>
</evidence>
<evidence type="ECO:0000313" key="9">
    <source>
        <dbReference type="EMBL" id="KAA1058689.1"/>
    </source>
</evidence>
<sequence>MPISFLAVPPMTLTVVALFVLTYVGMALGRFPGLRIDRTGIALVAAILLLAIGALESGQVTEAIDFPTLFILFGLMVLSAQYAASGFYDWCALRVAQAARSPARLLAVTVAVGGGLSAILANDVVVFAMTPMLCVGLLARRLDPRPYLIGLAGAANAGSAATVIGNPQNILIGQMGHLDFWRFLAVCGVPALVGLVVVYVVVWLAWRGRFGEPDDGAAGSGATGEGGAEPVTLDRAQLGKAVVATLVLLGLFTTDLPHEIGVLLVAGAMLISRRLASRGMLGMVDWHLLVLFAALFAINHALKLTGLPAEFVSGLEAAGWLPDRLAVMTPLALAASNSIGNVPAVILLLAAWQSPPEGALYGLAILSTLAGNLLIPGSLANIIVVERAAASGVRLGFVEHARCGIPMTLLSMGFAVMWLWSTGWMRLS</sequence>
<protein>
    <submittedName>
        <fullName evidence="10">Anion transporter</fullName>
    </submittedName>
</protein>
<evidence type="ECO:0000313" key="10">
    <source>
        <dbReference type="EMBL" id="PNR00589.1"/>
    </source>
</evidence>
<feature type="transmembrane region" description="Helical" evidence="7">
    <location>
        <begin position="40"/>
        <end position="60"/>
    </location>
</feature>
<evidence type="ECO:0000256" key="4">
    <source>
        <dbReference type="ARBA" id="ARBA00022692"/>
    </source>
</evidence>
<proteinExistence type="predicted"/>
<dbReference type="Pfam" id="PF03600">
    <property type="entry name" value="CitMHS"/>
    <property type="match status" value="1"/>
</dbReference>
<dbReference type="GO" id="GO:0005886">
    <property type="term" value="C:plasma membrane"/>
    <property type="evidence" value="ECO:0007669"/>
    <property type="project" value="UniProtKB-SubCell"/>
</dbReference>
<feature type="transmembrane region" description="Helical" evidence="7">
    <location>
        <begin position="147"/>
        <end position="171"/>
    </location>
</feature>
<dbReference type="EMBL" id="POWG01000001">
    <property type="protein sequence ID" value="PNR00589.1"/>
    <property type="molecule type" value="Genomic_DNA"/>
</dbReference>
<keyword evidence="6 7" id="KW-0472">Membrane</keyword>
<evidence type="ECO:0000256" key="3">
    <source>
        <dbReference type="ARBA" id="ARBA00022475"/>
    </source>
</evidence>
<feature type="transmembrane region" description="Helical" evidence="7">
    <location>
        <begin position="183"/>
        <end position="206"/>
    </location>
</feature>
<gene>
    <name evidence="10" type="ORF">C1S70_00265</name>
    <name evidence="9" type="ORF">FH063_000889</name>
</gene>
<dbReference type="GO" id="GO:0055085">
    <property type="term" value="P:transmembrane transport"/>
    <property type="evidence" value="ECO:0007669"/>
    <property type="project" value="InterPro"/>
</dbReference>
<feature type="transmembrane region" description="Helical" evidence="7">
    <location>
        <begin position="105"/>
        <end position="127"/>
    </location>
</feature>
<comment type="caution">
    <text evidence="10">The sequence shown here is derived from an EMBL/GenBank/DDBJ whole genome shotgun (WGS) entry which is preliminary data.</text>
</comment>
<keyword evidence="5 7" id="KW-1133">Transmembrane helix</keyword>
<accession>A0A5B0L2W8</accession>
<keyword evidence="3" id="KW-1003">Cell membrane</keyword>
<evidence type="ECO:0000256" key="6">
    <source>
        <dbReference type="ARBA" id="ARBA00023136"/>
    </source>
</evidence>
<feature type="transmembrane region" description="Helical" evidence="7">
    <location>
        <begin position="283"/>
        <end position="302"/>
    </location>
</feature>
<feature type="transmembrane region" description="Helical" evidence="7">
    <location>
        <begin position="331"/>
        <end position="352"/>
    </location>
</feature>
<dbReference type="Proteomes" id="UP000236268">
    <property type="component" value="Unassembled WGS sequence"/>
</dbReference>
<evidence type="ECO:0000256" key="2">
    <source>
        <dbReference type="ARBA" id="ARBA00022448"/>
    </source>
</evidence>
<feature type="transmembrane region" description="Helical" evidence="7">
    <location>
        <begin position="359"/>
        <end position="384"/>
    </location>
</feature>
<dbReference type="Proteomes" id="UP000325333">
    <property type="component" value="Unassembled WGS sequence"/>
</dbReference>
<dbReference type="EMBL" id="VEWN01000001">
    <property type="protein sequence ID" value="KAA1058689.1"/>
    <property type="molecule type" value="Genomic_DNA"/>
</dbReference>
<dbReference type="AlphaFoldDB" id="A0A2K1G726"/>
<dbReference type="PANTHER" id="PTHR43302">
    <property type="entry name" value="TRANSPORTER ARSB-RELATED"/>
    <property type="match status" value="1"/>
</dbReference>
<evidence type="ECO:0000313" key="11">
    <source>
        <dbReference type="Proteomes" id="UP000236268"/>
    </source>
</evidence>
<evidence type="ECO:0000313" key="12">
    <source>
        <dbReference type="Proteomes" id="UP000325333"/>
    </source>
</evidence>
<feature type="transmembrane region" description="Helical" evidence="7">
    <location>
        <begin position="404"/>
        <end position="425"/>
    </location>
</feature>
<organism evidence="10 11">
    <name type="scientific">Azospirillum argentinense</name>
    <dbReference type="NCBI Taxonomy" id="2970906"/>
    <lineage>
        <taxon>Bacteria</taxon>
        <taxon>Pseudomonadati</taxon>
        <taxon>Pseudomonadota</taxon>
        <taxon>Alphaproteobacteria</taxon>
        <taxon>Rhodospirillales</taxon>
        <taxon>Azospirillaceae</taxon>
        <taxon>Azospirillum</taxon>
    </lineage>
</organism>
<dbReference type="PANTHER" id="PTHR43302:SF5">
    <property type="entry name" value="TRANSPORTER ARSB-RELATED"/>
    <property type="match status" value="1"/>
</dbReference>
<comment type="subcellular location">
    <subcellularLocation>
        <location evidence="1">Cell membrane</location>
        <topology evidence="1">Multi-pass membrane protein</topology>
    </subcellularLocation>
</comment>
<keyword evidence="4 7" id="KW-0812">Transmembrane</keyword>
<evidence type="ECO:0000256" key="5">
    <source>
        <dbReference type="ARBA" id="ARBA00022989"/>
    </source>
</evidence>
<feature type="transmembrane region" description="Helical" evidence="7">
    <location>
        <begin position="241"/>
        <end position="271"/>
    </location>
</feature>
<feature type="transmembrane region" description="Helical" evidence="7">
    <location>
        <begin position="66"/>
        <end position="84"/>
    </location>
</feature>
<dbReference type="RefSeq" id="WP_103038899.1">
    <property type="nucleotide sequence ID" value="NZ_POWG01000001.1"/>
</dbReference>
<evidence type="ECO:0000256" key="1">
    <source>
        <dbReference type="ARBA" id="ARBA00004651"/>
    </source>
</evidence>
<accession>A0A2K1G726</accession>
<evidence type="ECO:0000259" key="8">
    <source>
        <dbReference type="Pfam" id="PF03600"/>
    </source>
</evidence>